<evidence type="ECO:0000313" key="2">
    <source>
        <dbReference type="EMBL" id="QDY70393.1"/>
    </source>
</evidence>
<evidence type="ECO:0000313" key="3">
    <source>
        <dbReference type="Proteomes" id="UP000318483"/>
    </source>
</evidence>
<dbReference type="OrthoDB" id="784829at2"/>
<name>A0A5B8IXR1_9RHOB</name>
<dbReference type="AlphaFoldDB" id="A0A5B8IXR1"/>
<keyword evidence="3" id="KW-1185">Reference proteome</keyword>
<proteinExistence type="predicted"/>
<dbReference type="Proteomes" id="UP000318483">
    <property type="component" value="Plasmid unnamed1"/>
</dbReference>
<evidence type="ECO:0000259" key="1">
    <source>
        <dbReference type="Pfam" id="PF06048"/>
    </source>
</evidence>
<dbReference type="KEGG" id="lit:FPZ52_11740"/>
<dbReference type="Pfam" id="PF06048">
    <property type="entry name" value="DUF927"/>
    <property type="match status" value="1"/>
</dbReference>
<gene>
    <name evidence="2" type="ORF">FPZ52_11740</name>
</gene>
<reference evidence="2 3" key="1">
    <citation type="submission" date="2019-07" db="EMBL/GenBank/DDBJ databases">
        <title>Litoreibacter alkalisoli sp. nov., isolated from saline-alkaline soil.</title>
        <authorList>
            <person name="Wang S."/>
            <person name="Xu L."/>
            <person name="Xing Y.-T."/>
            <person name="Sun J.-Q."/>
        </authorList>
    </citation>
    <scope>NUCLEOTIDE SEQUENCE [LARGE SCALE GENOMIC DNA]</scope>
    <source>
        <strain evidence="2 3">LN3S51</strain>
        <plasmid evidence="2 3">unnamed1</plasmid>
    </source>
</reference>
<sequence>MCPMTKPSDSTSHQSASSAGLTHCCHQVPELLPDDGDPAASRVSVGRSEDCEDDTRLRLTTDTRRDDPCQQNRLAEFFAELERGLPDDYVLDEASRGIYFGNAEEPTCSPVRLVSRARSADRTGWMLEVEFLTPDDGLARATISYSELSGQAGGSVSQLIDRGFVAYGGMKKVMTLLRAWPEAGRAWRADHPGWFTDPDGVMAFVTADGAIYRHQSRQPAIVLSDPQPVGFGISGSLAGWQAEVAARAVGNPLLVFAIATALAGPLLHLSAINSAGFNFYGLSGIGKSLLLRLAISCGTNPARLESWTSAQSGLHRFSRAAQDGLLALDAFPRDPEARHLRALLAIGEDLGAGRVLSSRDPDGGFRWRRMMLSTSELPLAYCLRRKNKDVPHALAARIIEIPADPGPYGLLHDLHGYESGTRFARDLDAAMERHHGTLLRAFLDRLTRGLPAIRSALSSDLHRIARDIQAQPEQAGSEQTGLPTAVAERCALVAYAGELAISFGLLPWSKGTADEAVRAVASLGWQAACSSSINANTPLDILRDYLDQNATRIVDLPPEQLIETPQSTIGWQDEEHVYLLGDPLRRDVAELDHLLDQLQATEILKPGGEARSLQYKLPASKIRSRPRSYRLDRSKLMDTERSG</sequence>
<keyword evidence="2" id="KW-0614">Plasmid</keyword>
<dbReference type="InterPro" id="IPR009270">
    <property type="entry name" value="DUF927"/>
</dbReference>
<feature type="domain" description="DUF927" evidence="1">
    <location>
        <begin position="106"/>
        <end position="336"/>
    </location>
</feature>
<protein>
    <submittedName>
        <fullName evidence="2">DUF927 domain-containing protein</fullName>
    </submittedName>
</protein>
<accession>A0A5B8IXR1</accession>
<geneLocation type="plasmid" evidence="2 3">
    <name>unnamed1</name>
</geneLocation>
<organism evidence="2 3">
    <name type="scientific">Qingshengfaniella alkalisoli</name>
    <dbReference type="NCBI Taxonomy" id="2599296"/>
    <lineage>
        <taxon>Bacteria</taxon>
        <taxon>Pseudomonadati</taxon>
        <taxon>Pseudomonadota</taxon>
        <taxon>Alphaproteobacteria</taxon>
        <taxon>Rhodobacterales</taxon>
        <taxon>Paracoccaceae</taxon>
        <taxon>Qingshengfaniella</taxon>
    </lineage>
</organism>
<dbReference type="EMBL" id="CP042262">
    <property type="protein sequence ID" value="QDY70393.1"/>
    <property type="molecule type" value="Genomic_DNA"/>
</dbReference>